<dbReference type="InterPro" id="IPR042099">
    <property type="entry name" value="ANL_N_sf"/>
</dbReference>
<comment type="caution">
    <text evidence="5">The sequence shown here is derived from an EMBL/GenBank/DDBJ whole genome shotgun (WGS) entry which is preliminary data.</text>
</comment>
<dbReference type="Gene3D" id="3.40.50.12780">
    <property type="entry name" value="N-terminal domain of ligase-like"/>
    <property type="match status" value="1"/>
</dbReference>
<evidence type="ECO:0000313" key="6">
    <source>
        <dbReference type="Proteomes" id="UP000037460"/>
    </source>
</evidence>
<dbReference type="GO" id="GO:0005524">
    <property type="term" value="F:ATP binding"/>
    <property type="evidence" value="ECO:0007669"/>
    <property type="project" value="UniProtKB-KW"/>
</dbReference>
<evidence type="ECO:0000313" key="5">
    <source>
        <dbReference type="EMBL" id="KOO21715.1"/>
    </source>
</evidence>
<dbReference type="InterPro" id="IPR020845">
    <property type="entry name" value="AMP-binding_CS"/>
</dbReference>
<organism evidence="5 6">
    <name type="scientific">Chrysochromulina tobinii</name>
    <dbReference type="NCBI Taxonomy" id="1460289"/>
    <lineage>
        <taxon>Eukaryota</taxon>
        <taxon>Haptista</taxon>
        <taxon>Haptophyta</taxon>
        <taxon>Prymnesiophyceae</taxon>
        <taxon>Prymnesiales</taxon>
        <taxon>Chrysochromulinaceae</taxon>
        <taxon>Chrysochromulina</taxon>
    </lineage>
</organism>
<evidence type="ECO:0000256" key="3">
    <source>
        <dbReference type="SAM" id="MobiDB-lite"/>
    </source>
</evidence>
<evidence type="ECO:0000256" key="2">
    <source>
        <dbReference type="ARBA" id="ARBA00022840"/>
    </source>
</evidence>
<keyword evidence="1" id="KW-0547">Nucleotide-binding</keyword>
<feature type="compositionally biased region" description="Low complexity" evidence="3">
    <location>
        <begin position="166"/>
        <end position="190"/>
    </location>
</feature>
<dbReference type="InterPro" id="IPR000873">
    <property type="entry name" value="AMP-dep_synth/lig_dom"/>
</dbReference>
<dbReference type="EMBL" id="JWZX01003340">
    <property type="protein sequence ID" value="KOO21715.1"/>
    <property type="molecule type" value="Genomic_DNA"/>
</dbReference>
<feature type="region of interest" description="Disordered" evidence="3">
    <location>
        <begin position="149"/>
        <end position="213"/>
    </location>
</feature>
<dbReference type="GO" id="GO:0005783">
    <property type="term" value="C:endoplasmic reticulum"/>
    <property type="evidence" value="ECO:0007669"/>
    <property type="project" value="TreeGrafter"/>
</dbReference>
<dbReference type="OrthoDB" id="1700726at2759"/>
<evidence type="ECO:0000259" key="4">
    <source>
        <dbReference type="Pfam" id="PF00501"/>
    </source>
</evidence>
<dbReference type="Pfam" id="PF00501">
    <property type="entry name" value="AMP-binding"/>
    <property type="match status" value="1"/>
</dbReference>
<sequence length="933" mass="99094">MPTSTASRVPASSPMRPPGSRVRTTEVVLPPMQSVVAPATPPAKSPAKPKKAKAKKSPGEDASFLHSVLGSLPGVGAMGGVGDVSDLDEVLAQVPSPPMAAPAPTMAPSRNLFSFHRSGSSGVEAAGEHAVSLAPRSFFERAPTGSMGMAPTMAPTGSMGMPIHPSAASGAVSGAGSGSSAASGAGPSAGAHHDATGALPLPAAPPKLSSSWTLPKPQLKLRTTVATHFSGPCVVPQTPTAWRGSKTSELGTLFWQGVQQTLDKDEQWAASLPEVHSVEVGVAVAGEGKARRLTSAELPTQGKNGVSDLYSSFAASAKAHPTASCMGKRLKDQSGKLGEFEFISYQTAHEQILTIGAGMAALGLKAGDTMGIYAANSMEWALIALGGFSRGLTCVPVYDTLGDNIVEYEAKHAELKVIFCDQSKLEAVASVMKNCPTVKFVVQIQPLPLWGDISEAVSSKFSDTCKLTDLKKLTEDGVKAPLAPAPPSGEELAFIMYTSGTTGDPKGVCIKHVAIVTGASYCAGLELLPTDRYLSYLPLAHIFETMVEHAIFAKGGSVGFFSGNIKLITEDILALKPTLFVGVPRVYQRFYDGAMAKISEMRPLLAKLISHMLNTEIAAVQEGKKTLYGKILAKLLGAKLHGGCVRIMISGAAPLPIHVQEFLVACCGCSVIQGYGMTENCANATLALLPDARAGHVGPPMPTTEVKLVDVPEMNYVSSNDPPTGEICTRSICNFSGYHKNKEETDKMLEKDGWLHTGDIGRWNKDGTLSIIDRKKNIFKLAQGEYVAAEKIEMALVKSKYIAQPFVYGNSFFPMLVAIIVPDFTTLIPKAKEDGWYEEGMTTEKIAAHPKAIELILSEVKRESKDAKLKTFEVPQQVVLEGIINELAQGFSIQNDCLTPTFKLKRPQLLKKYQGQIDAMYVALGENPAQHRK</sequence>
<feature type="compositionally biased region" description="Low complexity" evidence="3">
    <location>
        <begin position="198"/>
        <end position="211"/>
    </location>
</feature>
<protein>
    <submittedName>
        <fullName evidence="5">Fatty acyl-synthetase</fullName>
    </submittedName>
</protein>
<dbReference type="GO" id="GO:0016020">
    <property type="term" value="C:membrane"/>
    <property type="evidence" value="ECO:0007669"/>
    <property type="project" value="TreeGrafter"/>
</dbReference>
<dbReference type="PANTHER" id="PTHR43272:SF33">
    <property type="entry name" value="AMP-BINDING DOMAIN-CONTAINING PROTEIN-RELATED"/>
    <property type="match status" value="1"/>
</dbReference>
<gene>
    <name evidence="5" type="ORF">Ctob_006271</name>
</gene>
<dbReference type="SUPFAM" id="SSF56801">
    <property type="entry name" value="Acetyl-CoA synthetase-like"/>
    <property type="match status" value="1"/>
</dbReference>
<dbReference type="PANTHER" id="PTHR43272">
    <property type="entry name" value="LONG-CHAIN-FATTY-ACID--COA LIGASE"/>
    <property type="match status" value="1"/>
</dbReference>
<dbReference type="PROSITE" id="PS00455">
    <property type="entry name" value="AMP_BINDING"/>
    <property type="match status" value="1"/>
</dbReference>
<keyword evidence="6" id="KW-1185">Reference proteome</keyword>
<dbReference type="AlphaFoldDB" id="A0A0M0J5F3"/>
<proteinExistence type="predicted"/>
<keyword evidence="2" id="KW-0067">ATP-binding</keyword>
<name>A0A0M0J5F3_9EUKA</name>
<accession>A0A0M0J5F3</accession>
<feature type="compositionally biased region" description="Basic residues" evidence="3">
    <location>
        <begin position="47"/>
        <end position="56"/>
    </location>
</feature>
<feature type="domain" description="AMP-dependent synthetase/ligase" evidence="4">
    <location>
        <begin position="317"/>
        <end position="739"/>
    </location>
</feature>
<evidence type="ECO:0000256" key="1">
    <source>
        <dbReference type="ARBA" id="ARBA00022741"/>
    </source>
</evidence>
<dbReference type="GO" id="GO:0004467">
    <property type="term" value="F:long-chain fatty acid-CoA ligase activity"/>
    <property type="evidence" value="ECO:0007669"/>
    <property type="project" value="TreeGrafter"/>
</dbReference>
<reference evidence="6" key="1">
    <citation type="journal article" date="2015" name="PLoS Genet.">
        <title>Genome Sequence and Transcriptome Analyses of Chrysochromulina tobin: Metabolic Tools for Enhanced Algal Fitness in the Prominent Order Prymnesiales (Haptophyceae).</title>
        <authorList>
            <person name="Hovde B.T."/>
            <person name="Deodato C.R."/>
            <person name="Hunsperger H.M."/>
            <person name="Ryken S.A."/>
            <person name="Yost W."/>
            <person name="Jha R.K."/>
            <person name="Patterson J."/>
            <person name="Monnat R.J. Jr."/>
            <person name="Barlow S.B."/>
            <person name="Starkenburg S.R."/>
            <person name="Cattolico R.A."/>
        </authorList>
    </citation>
    <scope>NUCLEOTIDE SEQUENCE</scope>
    <source>
        <strain evidence="6">CCMP291</strain>
    </source>
</reference>
<feature type="region of interest" description="Disordered" evidence="3">
    <location>
        <begin position="1"/>
        <end position="62"/>
    </location>
</feature>
<dbReference type="Proteomes" id="UP000037460">
    <property type="component" value="Unassembled WGS sequence"/>
</dbReference>